<dbReference type="GO" id="GO:0030288">
    <property type="term" value="C:outer membrane-bounded periplasmic space"/>
    <property type="evidence" value="ECO:0007669"/>
    <property type="project" value="TreeGrafter"/>
</dbReference>
<keyword evidence="4" id="KW-1133">Transmembrane helix</keyword>
<dbReference type="InterPro" id="IPR010664">
    <property type="entry name" value="LipoPS_assembly_LptC-rel"/>
</dbReference>
<accession>A0A0T5YT20</accession>
<evidence type="ECO:0000313" key="8">
    <source>
        <dbReference type="Proteomes" id="UP000051276"/>
    </source>
</evidence>
<comment type="caution">
    <text evidence="6">The sequence shown here is derived from an EMBL/GenBank/DDBJ whole genome shotgun (WGS) entry which is preliminary data.</text>
</comment>
<keyword evidence="2" id="KW-0997">Cell inner membrane</keyword>
<dbReference type="RefSeq" id="WP_057955477.1">
    <property type="nucleotide sequence ID" value="NZ_KQ556882.1"/>
</dbReference>
<evidence type="ECO:0000313" key="7">
    <source>
        <dbReference type="EMBL" id="KRT58111.1"/>
    </source>
</evidence>
<dbReference type="GO" id="GO:0005886">
    <property type="term" value="C:plasma membrane"/>
    <property type="evidence" value="ECO:0007669"/>
    <property type="project" value="InterPro"/>
</dbReference>
<keyword evidence="5" id="KW-0472">Membrane</keyword>
<dbReference type="InterPro" id="IPR052363">
    <property type="entry name" value="LPS_export_LptC"/>
</dbReference>
<proteinExistence type="predicted"/>
<dbReference type="GO" id="GO:0017089">
    <property type="term" value="F:glycolipid transfer activity"/>
    <property type="evidence" value="ECO:0007669"/>
    <property type="project" value="TreeGrafter"/>
</dbReference>
<dbReference type="Gene3D" id="2.60.450.10">
    <property type="entry name" value="Lipopolysaccharide (LPS) transport protein A like domain"/>
    <property type="match status" value="1"/>
</dbReference>
<keyword evidence="9" id="KW-1185">Reference proteome</keyword>
<dbReference type="AlphaFoldDB" id="A0A0T5YT20"/>
<evidence type="ECO:0000256" key="2">
    <source>
        <dbReference type="ARBA" id="ARBA00022519"/>
    </source>
</evidence>
<dbReference type="PANTHER" id="PTHR37481:SF1">
    <property type="entry name" value="LIPOPOLYSACCHARIDE EXPORT SYSTEM PROTEIN LPTC"/>
    <property type="match status" value="1"/>
</dbReference>
<reference evidence="8 9" key="1">
    <citation type="submission" date="2015-11" db="EMBL/GenBank/DDBJ databases">
        <title>The genome of Candidatus Endoriftia persephone in Ridgeia piscesae and population structure of the North Eastern Pacific vestimentiferan symbionts.</title>
        <authorList>
            <person name="Perez M."/>
            <person name="Juniper K.S."/>
        </authorList>
    </citation>
    <scope>NUCLEOTIDE SEQUENCE [LARGE SCALE GENOMIC DNA]</scope>
    <source>
        <strain evidence="7">Ind10</strain>
        <strain evidence="6">Ind11</strain>
    </source>
</reference>
<dbReference type="OrthoDB" id="5973594at2"/>
<evidence type="ECO:0000256" key="5">
    <source>
        <dbReference type="ARBA" id="ARBA00023136"/>
    </source>
</evidence>
<evidence type="ECO:0000256" key="4">
    <source>
        <dbReference type="ARBA" id="ARBA00022989"/>
    </source>
</evidence>
<dbReference type="GO" id="GO:0015221">
    <property type="term" value="F:lipopolysaccharide transmembrane transporter activity"/>
    <property type="evidence" value="ECO:0007669"/>
    <property type="project" value="InterPro"/>
</dbReference>
<evidence type="ECO:0000313" key="9">
    <source>
        <dbReference type="Proteomes" id="UP000051634"/>
    </source>
</evidence>
<dbReference type="Proteomes" id="UP000051276">
    <property type="component" value="Unassembled WGS sequence"/>
</dbReference>
<evidence type="ECO:0000256" key="3">
    <source>
        <dbReference type="ARBA" id="ARBA00022692"/>
    </source>
</evidence>
<dbReference type="InterPro" id="IPR026265">
    <property type="entry name" value="LptC"/>
</dbReference>
<dbReference type="NCBIfam" id="TIGR04409">
    <property type="entry name" value="LptC_YrbK"/>
    <property type="match status" value="1"/>
</dbReference>
<gene>
    <name evidence="6" type="ORF">Ga0074115_10163</name>
    <name evidence="7" type="ORF">Ga0076813_127518</name>
</gene>
<dbReference type="EMBL" id="LMXI01000419">
    <property type="protein sequence ID" value="KRT58111.1"/>
    <property type="molecule type" value="Genomic_DNA"/>
</dbReference>
<keyword evidence="3" id="KW-0812">Transmembrane</keyword>
<evidence type="ECO:0000313" key="6">
    <source>
        <dbReference type="EMBL" id="KRT53732.1"/>
    </source>
</evidence>
<dbReference type="Proteomes" id="UP000051634">
    <property type="component" value="Unassembled WGS sequence"/>
</dbReference>
<keyword evidence="1" id="KW-1003">Cell membrane</keyword>
<dbReference type="Pfam" id="PF06835">
    <property type="entry name" value="LptC"/>
    <property type="match status" value="1"/>
</dbReference>
<sequence>MKYPLLTSLLLIVALAGFGWWLSTIGEQESRPEQAELHYPDYYASDLVSVRYNQDGLPQHRLKSVAMRHFADDDTTELEHPIFWQYAAGAAPWRVTATSATLYGNNNKIFMPGEVQIDHAASNGKRPYQITTSDLWAHPDSGYVSTKQRVQITSQGDWLHGVGLQGQLLEPVKIKLLSEVRGYHEID</sequence>
<protein>
    <submittedName>
        <fullName evidence="6">Lipopolysaccharide export system protein LptC</fullName>
    </submittedName>
</protein>
<organism evidence="6 9">
    <name type="scientific">endosymbiont of Ridgeia piscesae</name>
    <dbReference type="NCBI Taxonomy" id="54398"/>
    <lineage>
        <taxon>Bacteria</taxon>
        <taxon>Pseudomonadati</taxon>
        <taxon>Pseudomonadota</taxon>
        <taxon>Gammaproteobacteria</taxon>
        <taxon>sulfur-oxidizing symbionts</taxon>
    </lineage>
</organism>
<dbReference type="EMBL" id="LDXT01000095">
    <property type="protein sequence ID" value="KRT53732.1"/>
    <property type="molecule type" value="Genomic_DNA"/>
</dbReference>
<evidence type="ECO:0000256" key="1">
    <source>
        <dbReference type="ARBA" id="ARBA00022475"/>
    </source>
</evidence>
<name>A0A0T5YT20_9GAMM</name>
<dbReference type="PANTHER" id="PTHR37481">
    <property type="entry name" value="LIPOPOLYSACCHARIDE EXPORT SYSTEM PROTEIN LPTC"/>
    <property type="match status" value="1"/>
</dbReference>
<dbReference type="STRING" id="54398.Ga0074115_10163"/>